<sequence length="475" mass="53947">MKKKKSKFAEAPPVASDINEANALIEELWEQLRHYEDKLKTSCSNSSKPPSSDGPKERAERKKPQSSGDRNPRGAKQGHSGSQRQLSKLKKTDTVIDCLPDPTCPCCGQSDIFVHNNPFYRHQVHEIPKPAVDISEYRLFSGQCRHCNEVVRGKKPENVSQGIIGPNLLSYIAVLAGQYHLSIRKICSLLKEQLGTTFSVGAISEAQTKVASMLTPLHHAIRDSIQTAPLVHVDETSHPRNGEESLRWCWLVASEDLVYEKILFSRSTHSAKTMLGKNYSGLVVTDQCPSYNWLKPEQHQLCWSHVRRNLQQIADYTGGGYTALVGQRLTLLANMVFRIRHRLENTEIQYEQYIRRMNRLRKSFDHWLQKGSGIVVQRYKGRCKKLQSHRQSLWLFLTDTSIPLTNNEAERRIRGSVIQRKISFGTTSDAGDKFRGRMHSLVETCNKRGISSLSALMEIVQAVTLRKPYPNVFSL</sequence>
<organism evidence="5 7">
    <name type="scientific">Vibrio anguillarum</name>
    <name type="common">Listonella anguillarum</name>
    <dbReference type="NCBI Taxonomy" id="55601"/>
    <lineage>
        <taxon>Bacteria</taxon>
        <taxon>Pseudomonadati</taxon>
        <taxon>Pseudomonadota</taxon>
        <taxon>Gammaproteobacteria</taxon>
        <taxon>Vibrionales</taxon>
        <taxon>Vibrionaceae</taxon>
        <taxon>Vibrio</taxon>
    </lineage>
</organism>
<evidence type="ECO:0000313" key="4">
    <source>
        <dbReference type="EMBL" id="MBF4274435.1"/>
    </source>
</evidence>
<reference evidence="5 6" key="1">
    <citation type="journal article" date="2021" name="PeerJ">
        <title>Analysis of 44 Vibrio anguillarum genomes reveals high genetic diversity.</title>
        <authorList>
            <person name="Hansen M.J."/>
            <person name="Dalsgaard I."/>
        </authorList>
    </citation>
    <scope>NUCLEOTIDE SEQUENCE</scope>
    <source>
        <strain evidence="4 6">17-16730-2A</strain>
        <strain evidence="5">850617-1/1</strain>
    </source>
</reference>
<feature type="region of interest" description="Disordered" evidence="1">
    <location>
        <begin position="1"/>
        <end position="20"/>
    </location>
</feature>
<feature type="compositionally biased region" description="Low complexity" evidence="1">
    <location>
        <begin position="41"/>
        <end position="53"/>
    </location>
</feature>
<name>A0A290PKS7_VIBAN</name>
<evidence type="ECO:0000256" key="1">
    <source>
        <dbReference type="SAM" id="MobiDB-lite"/>
    </source>
</evidence>
<protein>
    <submittedName>
        <fullName evidence="5">IS66-like element ISVa8 family transposase</fullName>
    </submittedName>
</protein>
<evidence type="ECO:0000313" key="6">
    <source>
        <dbReference type="Proteomes" id="UP000722957"/>
    </source>
</evidence>
<dbReference type="PANTHER" id="PTHR33678:SF2">
    <property type="match status" value="1"/>
</dbReference>
<comment type="caution">
    <text evidence="5">The sequence shown here is derived from an EMBL/GenBank/DDBJ whole genome shotgun (WGS) entry which is preliminary data.</text>
</comment>
<evidence type="ECO:0000313" key="5">
    <source>
        <dbReference type="EMBL" id="MBF4437343.1"/>
    </source>
</evidence>
<evidence type="ECO:0000259" key="3">
    <source>
        <dbReference type="Pfam" id="PF20042"/>
    </source>
</evidence>
<accession>A0A290PKS7</accession>
<dbReference type="InterPro" id="IPR004291">
    <property type="entry name" value="Transposase_IS66_central"/>
</dbReference>
<dbReference type="InterPro" id="IPR052344">
    <property type="entry name" value="Transposase-related"/>
</dbReference>
<gene>
    <name evidence="4" type="ORF">EAY07_20990</name>
    <name evidence="5" type="ORF">ERJ77_23245</name>
</gene>
<feature type="domain" description="DUF6444" evidence="3">
    <location>
        <begin position="11"/>
        <end position="84"/>
    </location>
</feature>
<feature type="compositionally biased region" description="Basic and acidic residues" evidence="1">
    <location>
        <begin position="54"/>
        <end position="63"/>
    </location>
</feature>
<feature type="domain" description="Transposase IS66 central" evidence="2">
    <location>
        <begin position="162"/>
        <end position="431"/>
    </location>
</feature>
<dbReference type="NCBIfam" id="NF033517">
    <property type="entry name" value="transpos_IS66"/>
    <property type="match status" value="1"/>
</dbReference>
<dbReference type="PANTHER" id="PTHR33678">
    <property type="entry name" value="BLL1576 PROTEIN"/>
    <property type="match status" value="1"/>
</dbReference>
<proteinExistence type="predicted"/>
<feature type="region of interest" description="Disordered" evidence="1">
    <location>
        <begin position="39"/>
        <end position="88"/>
    </location>
</feature>
<dbReference type="Pfam" id="PF03050">
    <property type="entry name" value="DDE_Tnp_IS66"/>
    <property type="match status" value="1"/>
</dbReference>
<dbReference type="Proteomes" id="UP000722957">
    <property type="component" value="Unassembled WGS sequence"/>
</dbReference>
<dbReference type="InterPro" id="IPR045618">
    <property type="entry name" value="DUF6444"/>
</dbReference>
<dbReference type="Pfam" id="PF20042">
    <property type="entry name" value="DUF6444"/>
    <property type="match status" value="1"/>
</dbReference>
<dbReference type="AlphaFoldDB" id="A0A290PKS7"/>
<dbReference type="EMBL" id="RDOM01000279">
    <property type="protein sequence ID" value="MBF4274435.1"/>
    <property type="molecule type" value="Genomic_DNA"/>
</dbReference>
<evidence type="ECO:0000313" key="7">
    <source>
        <dbReference type="Proteomes" id="UP000786185"/>
    </source>
</evidence>
<dbReference type="Proteomes" id="UP000786185">
    <property type="component" value="Unassembled WGS sequence"/>
</dbReference>
<dbReference type="EMBL" id="SCLC01000864">
    <property type="protein sequence ID" value="MBF4437343.1"/>
    <property type="molecule type" value="Genomic_DNA"/>
</dbReference>
<evidence type="ECO:0000259" key="2">
    <source>
        <dbReference type="Pfam" id="PF03050"/>
    </source>
</evidence>